<evidence type="ECO:0000256" key="1">
    <source>
        <dbReference type="ARBA" id="ARBA00000971"/>
    </source>
</evidence>
<dbReference type="Pfam" id="PF00254">
    <property type="entry name" value="FKBP_C"/>
    <property type="match status" value="2"/>
</dbReference>
<dbReference type="RefSeq" id="WP_188769601.1">
    <property type="nucleotide sequence ID" value="NZ_BMKK01000011.1"/>
</dbReference>
<evidence type="ECO:0000256" key="6">
    <source>
        <dbReference type="RuleBase" id="RU003915"/>
    </source>
</evidence>
<dbReference type="AlphaFoldDB" id="A0A916Z409"/>
<evidence type="ECO:0000259" key="7">
    <source>
        <dbReference type="PROSITE" id="PS50059"/>
    </source>
</evidence>
<keyword evidence="4 5" id="KW-0413">Isomerase</keyword>
<feature type="domain" description="PPIase FKBP-type" evidence="7">
    <location>
        <begin position="49"/>
        <end position="139"/>
    </location>
</feature>
<comment type="similarity">
    <text evidence="2 6">Belongs to the FKBP-type PPIase family.</text>
</comment>
<keyword evidence="9" id="KW-1185">Reference proteome</keyword>
<dbReference type="Proteomes" id="UP000609064">
    <property type="component" value="Unassembled WGS sequence"/>
</dbReference>
<proteinExistence type="inferred from homology"/>
<reference evidence="8" key="2">
    <citation type="submission" date="2020-09" db="EMBL/GenBank/DDBJ databases">
        <authorList>
            <person name="Sun Q."/>
            <person name="Zhou Y."/>
        </authorList>
    </citation>
    <scope>NUCLEOTIDE SEQUENCE</scope>
    <source>
        <strain evidence="8">CGMCC 1.15958</strain>
    </source>
</reference>
<comment type="catalytic activity">
    <reaction evidence="1 5 6">
        <text>[protein]-peptidylproline (omega=180) = [protein]-peptidylproline (omega=0)</text>
        <dbReference type="Rhea" id="RHEA:16237"/>
        <dbReference type="Rhea" id="RHEA-COMP:10747"/>
        <dbReference type="Rhea" id="RHEA-COMP:10748"/>
        <dbReference type="ChEBI" id="CHEBI:83833"/>
        <dbReference type="ChEBI" id="CHEBI:83834"/>
        <dbReference type="EC" id="5.2.1.8"/>
    </reaction>
</comment>
<accession>A0A916Z409</accession>
<dbReference type="PANTHER" id="PTHR43811:SF19">
    <property type="entry name" value="39 KDA FK506-BINDING NUCLEAR PROTEIN"/>
    <property type="match status" value="1"/>
</dbReference>
<evidence type="ECO:0000256" key="2">
    <source>
        <dbReference type="ARBA" id="ARBA00006577"/>
    </source>
</evidence>
<dbReference type="PANTHER" id="PTHR43811">
    <property type="entry name" value="FKBP-TYPE PEPTIDYL-PROLYL CIS-TRANS ISOMERASE FKPA"/>
    <property type="match status" value="1"/>
</dbReference>
<feature type="domain" description="PPIase FKBP-type" evidence="7">
    <location>
        <begin position="193"/>
        <end position="281"/>
    </location>
</feature>
<dbReference type="InterPro" id="IPR001179">
    <property type="entry name" value="PPIase_FKBP_dom"/>
</dbReference>
<name>A0A916Z409_9BACT</name>
<organism evidence="8 9">
    <name type="scientific">Emticicia aquatilis</name>
    <dbReference type="NCBI Taxonomy" id="1537369"/>
    <lineage>
        <taxon>Bacteria</taxon>
        <taxon>Pseudomonadati</taxon>
        <taxon>Bacteroidota</taxon>
        <taxon>Cytophagia</taxon>
        <taxon>Cytophagales</taxon>
        <taxon>Leadbetterellaceae</taxon>
        <taxon>Emticicia</taxon>
    </lineage>
</organism>
<dbReference type="PROSITE" id="PS51257">
    <property type="entry name" value="PROKAR_LIPOPROTEIN"/>
    <property type="match status" value="1"/>
</dbReference>
<comment type="caution">
    <text evidence="8">The sequence shown here is derived from an EMBL/GenBank/DDBJ whole genome shotgun (WGS) entry which is preliminary data.</text>
</comment>
<dbReference type="GO" id="GO:0003755">
    <property type="term" value="F:peptidyl-prolyl cis-trans isomerase activity"/>
    <property type="evidence" value="ECO:0007669"/>
    <property type="project" value="UniProtKB-UniRule"/>
</dbReference>
<evidence type="ECO:0000256" key="5">
    <source>
        <dbReference type="PROSITE-ProRule" id="PRU00277"/>
    </source>
</evidence>
<evidence type="ECO:0000313" key="9">
    <source>
        <dbReference type="Proteomes" id="UP000609064"/>
    </source>
</evidence>
<dbReference type="InterPro" id="IPR046357">
    <property type="entry name" value="PPIase_dom_sf"/>
</dbReference>
<evidence type="ECO:0000313" key="8">
    <source>
        <dbReference type="EMBL" id="GGD75782.1"/>
    </source>
</evidence>
<keyword evidence="3 5" id="KW-0697">Rotamase</keyword>
<gene>
    <name evidence="8" type="ORF">GCM10011514_44630</name>
</gene>
<dbReference type="PROSITE" id="PS50059">
    <property type="entry name" value="FKBP_PPIASE"/>
    <property type="match status" value="2"/>
</dbReference>
<dbReference type="EC" id="5.2.1.8" evidence="6"/>
<dbReference type="SUPFAM" id="SSF54534">
    <property type="entry name" value="FKBP-like"/>
    <property type="match status" value="2"/>
</dbReference>
<dbReference type="Gene3D" id="3.10.50.40">
    <property type="match status" value="2"/>
</dbReference>
<evidence type="ECO:0000256" key="4">
    <source>
        <dbReference type="ARBA" id="ARBA00023235"/>
    </source>
</evidence>
<sequence length="281" mass="30714">MTNFLKTTLSVAAATSLLFSCNQFKVTQDPDGSKYQIHEEGKGKKIKTGDILTFDLVIKAANDSTFEDTYKRNQPITMVAQQGTYKGSFENALMHLTEGDSATVLINADSLFARMSQPLPAGITKGSDLRFIVKIKSTQTREDFQKAQDAKKNNEAKVMDEYAKKNFPNATKTQYGMYRVVVKEGTGDLIKAGQTVTVDYTGKLMDGKVFDSSVGKPGPKFQVTVGQGAVIPGWEQALAMMKKGEKAIFFIPSSLAYGEQGGGPIPPFSSLIFEMEVLDVK</sequence>
<protein>
    <recommendedName>
        <fullName evidence="6">Peptidyl-prolyl cis-trans isomerase</fullName>
        <ecNumber evidence="6">5.2.1.8</ecNumber>
    </recommendedName>
</protein>
<reference evidence="8" key="1">
    <citation type="journal article" date="2014" name="Int. J. Syst. Evol. Microbiol.">
        <title>Complete genome sequence of Corynebacterium casei LMG S-19264T (=DSM 44701T), isolated from a smear-ripened cheese.</title>
        <authorList>
            <consortium name="US DOE Joint Genome Institute (JGI-PGF)"/>
            <person name="Walter F."/>
            <person name="Albersmeier A."/>
            <person name="Kalinowski J."/>
            <person name="Ruckert C."/>
        </authorList>
    </citation>
    <scope>NUCLEOTIDE SEQUENCE</scope>
    <source>
        <strain evidence="8">CGMCC 1.15958</strain>
    </source>
</reference>
<dbReference type="EMBL" id="BMKK01000011">
    <property type="protein sequence ID" value="GGD75782.1"/>
    <property type="molecule type" value="Genomic_DNA"/>
</dbReference>
<evidence type="ECO:0000256" key="3">
    <source>
        <dbReference type="ARBA" id="ARBA00023110"/>
    </source>
</evidence>